<accession>A0A0H2U2R1</accession>
<dbReference type="OrthoDB" id="5386674at2759"/>
<reference evidence="2" key="1">
    <citation type="submission" date="2010-05" db="EMBL/GenBank/DDBJ databases">
        <title>The Genome Sequence of Magnaporthe poae strain ATCC 64411.</title>
        <authorList>
            <consortium name="The Broad Institute Genome Sequencing Platform"/>
            <consortium name="Broad Institute Genome Sequencing Center for Infectious Disease"/>
            <person name="Ma L.-J."/>
            <person name="Dead R."/>
            <person name="Young S."/>
            <person name="Zeng Q."/>
            <person name="Koehrsen M."/>
            <person name="Alvarado L."/>
            <person name="Berlin A."/>
            <person name="Chapman S.B."/>
            <person name="Chen Z."/>
            <person name="Freedman E."/>
            <person name="Gellesch M."/>
            <person name="Goldberg J."/>
            <person name="Griggs A."/>
            <person name="Gujja S."/>
            <person name="Heilman E.R."/>
            <person name="Heiman D."/>
            <person name="Hepburn T."/>
            <person name="Howarth C."/>
            <person name="Jen D."/>
            <person name="Larson L."/>
            <person name="Mehta T."/>
            <person name="Neiman D."/>
            <person name="Pearson M."/>
            <person name="Roberts A."/>
            <person name="Saif S."/>
            <person name="Shea T."/>
            <person name="Shenoy N."/>
            <person name="Sisk P."/>
            <person name="Stolte C."/>
            <person name="Sykes S."/>
            <person name="Walk T."/>
            <person name="White J."/>
            <person name="Yandava C."/>
            <person name="Haas B."/>
            <person name="Nusbaum C."/>
            <person name="Birren B."/>
        </authorList>
    </citation>
    <scope>NUCLEOTIDE SEQUENCE</scope>
    <source>
        <strain evidence="2">ATCC 64411</strain>
    </source>
</reference>
<feature type="compositionally biased region" description="Low complexity" evidence="1">
    <location>
        <begin position="33"/>
        <end position="45"/>
    </location>
</feature>
<protein>
    <submittedName>
        <fullName evidence="2">Uncharacterized protein</fullName>
    </submittedName>
</protein>
<evidence type="ECO:0000313" key="2">
    <source>
        <dbReference type="EMBL" id="KLU88156.1"/>
    </source>
</evidence>
<proteinExistence type="predicted"/>
<gene>
    <name evidence="2" type="ORF">MAPG_07143</name>
</gene>
<dbReference type="AlphaFoldDB" id="A0A0H2U2R1"/>
<evidence type="ECO:0000256" key="1">
    <source>
        <dbReference type="SAM" id="MobiDB-lite"/>
    </source>
</evidence>
<reference evidence="2" key="2">
    <citation type="submission" date="2011-03" db="EMBL/GenBank/DDBJ databases">
        <title>Annotation of Magnaporthe poae ATCC 64411.</title>
        <authorList>
            <person name="Ma L.-J."/>
            <person name="Dead R."/>
            <person name="Young S.K."/>
            <person name="Zeng Q."/>
            <person name="Gargeya S."/>
            <person name="Fitzgerald M."/>
            <person name="Haas B."/>
            <person name="Abouelleil A."/>
            <person name="Alvarado L."/>
            <person name="Arachchi H.M."/>
            <person name="Berlin A."/>
            <person name="Brown A."/>
            <person name="Chapman S.B."/>
            <person name="Chen Z."/>
            <person name="Dunbar C."/>
            <person name="Freedman E."/>
            <person name="Gearin G."/>
            <person name="Gellesch M."/>
            <person name="Goldberg J."/>
            <person name="Griggs A."/>
            <person name="Gujja S."/>
            <person name="Heiman D."/>
            <person name="Howarth C."/>
            <person name="Larson L."/>
            <person name="Lui A."/>
            <person name="MacDonald P.J.P."/>
            <person name="Mehta T."/>
            <person name="Montmayeur A."/>
            <person name="Murphy C."/>
            <person name="Neiman D."/>
            <person name="Pearson M."/>
            <person name="Priest M."/>
            <person name="Roberts A."/>
            <person name="Saif S."/>
            <person name="Shea T."/>
            <person name="Shenoy N."/>
            <person name="Sisk P."/>
            <person name="Stolte C."/>
            <person name="Sykes S."/>
            <person name="Yandava C."/>
            <person name="Wortman J."/>
            <person name="Nusbaum C."/>
            <person name="Birren B."/>
        </authorList>
    </citation>
    <scope>NUCLEOTIDE SEQUENCE</scope>
    <source>
        <strain evidence="2">ATCC 64411</strain>
    </source>
</reference>
<feature type="non-terminal residue" evidence="2">
    <location>
        <position position="1"/>
    </location>
</feature>
<dbReference type="EMBL" id="GL876971">
    <property type="protein sequence ID" value="KLU88156.1"/>
    <property type="molecule type" value="Genomic_DNA"/>
</dbReference>
<name>A0A0H2U2R1_MAGP6</name>
<organism evidence="2">
    <name type="scientific">Magnaporthiopsis poae (strain ATCC 64411 / 73-15)</name>
    <name type="common">Kentucky bluegrass fungus</name>
    <name type="synonym">Magnaporthe poae</name>
    <dbReference type="NCBI Taxonomy" id="644358"/>
    <lineage>
        <taxon>Eukaryota</taxon>
        <taxon>Fungi</taxon>
        <taxon>Dikarya</taxon>
        <taxon>Ascomycota</taxon>
        <taxon>Pezizomycotina</taxon>
        <taxon>Sordariomycetes</taxon>
        <taxon>Sordariomycetidae</taxon>
        <taxon>Magnaporthales</taxon>
        <taxon>Magnaporthaceae</taxon>
        <taxon>Magnaporthiopsis</taxon>
    </lineage>
</organism>
<feature type="region of interest" description="Disordered" evidence="1">
    <location>
        <begin position="1"/>
        <end position="45"/>
    </location>
</feature>
<sequence length="171" mass="18144">PREALLRTQTFPPPPPPLGVVAVGNRKSLHPSQQQQQAQALPLPQEQKQHLVTVSRRSLIPPSPTPSSRPASGLRTPLLKEGGSVVGGSGLAVGQQMAKMLVVCCGCDFFQDMPSCVYECMANPDAVVEDRAIGISGAITTSVKCCWCGHNMSTSCCSGFTAIVHLTQKLH</sequence>
<dbReference type="VEuPathDB" id="FungiDB:MAPG_07143"/>